<evidence type="ECO:0000256" key="1">
    <source>
        <dbReference type="SAM" id="Coils"/>
    </source>
</evidence>
<reference evidence="3" key="1">
    <citation type="submission" date="2021-10" db="EMBL/GenBank/DDBJ databases">
        <title>Anaerobic single-cell dispensing facilitates the cultivation of human gut bacteria.</title>
        <authorList>
            <person name="Afrizal A."/>
        </authorList>
    </citation>
    <scope>NUCLEOTIDE SEQUENCE</scope>
    <source>
        <strain evidence="3">CLA-AA-H250</strain>
    </source>
</reference>
<feature type="coiled-coil region" evidence="1">
    <location>
        <begin position="266"/>
        <end position="293"/>
    </location>
</feature>
<dbReference type="EMBL" id="JAJEQC010000005">
    <property type="protein sequence ID" value="MCC2136578.1"/>
    <property type="molecule type" value="Genomic_DNA"/>
</dbReference>
<keyword evidence="1" id="KW-0175">Coiled coil</keyword>
<dbReference type="Proteomes" id="UP001199424">
    <property type="component" value="Unassembled WGS sequence"/>
</dbReference>
<accession>A0AAE3DH73</accession>
<dbReference type="AlphaFoldDB" id="A0AAE3DH73"/>
<gene>
    <name evidence="3" type="ORF">LKD31_06065</name>
</gene>
<evidence type="ECO:0000256" key="2">
    <source>
        <dbReference type="SAM" id="MobiDB-lite"/>
    </source>
</evidence>
<evidence type="ECO:0000313" key="3">
    <source>
        <dbReference type="EMBL" id="MCC2136578.1"/>
    </source>
</evidence>
<feature type="compositionally biased region" description="Basic and acidic residues" evidence="2">
    <location>
        <begin position="318"/>
        <end position="350"/>
    </location>
</feature>
<evidence type="ECO:0000313" key="4">
    <source>
        <dbReference type="Proteomes" id="UP001199424"/>
    </source>
</evidence>
<sequence length="364" mass="42763">METYRSNAARRWVLSLLNSVSFLDGKRLWKEKNYWQMRTVSDALCREYGLSLIKPVRRGMPYAAWQAEKEGKPNRRKALREDIDRILANENIESLEAFYDTLRAYGYAVMTDRKYVAICPPGGERNIRLQSLGENYEPEALHLRILRIKADRLLGKTKVIEQPMTPKRKMRLQGTVRRKSKAHGIRALYYKWLYYLGVFKRRPKVYGSAFATARWQLNAYIKQFDYVAAHNIKTRDDVEQRLRVVQHEISGQIDEREEIRAVLRRLETGDAEIQEQLEKIEKINAQLKKLRTEAKLCVQILEQQPQIKSKIDKAHEVKTFETERGKENGRTSDHHLEHRRNEAAPTREQRSSGSARSSDPIQRR</sequence>
<protein>
    <submittedName>
        <fullName evidence="3">Relaxase/mobilization nuclease domain-containing protein</fullName>
    </submittedName>
</protein>
<feature type="compositionally biased region" description="Polar residues" evidence="2">
    <location>
        <begin position="351"/>
        <end position="364"/>
    </location>
</feature>
<name>A0AAE3DH73_9FIRM</name>
<feature type="region of interest" description="Disordered" evidence="2">
    <location>
        <begin position="318"/>
        <end position="364"/>
    </location>
</feature>
<keyword evidence="4" id="KW-1185">Reference proteome</keyword>
<organism evidence="3 4">
    <name type="scientific">Hominenteromicrobium mulieris</name>
    <dbReference type="NCBI Taxonomy" id="2885357"/>
    <lineage>
        <taxon>Bacteria</taxon>
        <taxon>Bacillati</taxon>
        <taxon>Bacillota</taxon>
        <taxon>Clostridia</taxon>
        <taxon>Eubacteriales</taxon>
        <taxon>Oscillospiraceae</taxon>
        <taxon>Hominenteromicrobium</taxon>
    </lineage>
</organism>
<comment type="caution">
    <text evidence="3">The sequence shown here is derived from an EMBL/GenBank/DDBJ whole genome shotgun (WGS) entry which is preliminary data.</text>
</comment>
<proteinExistence type="predicted"/>